<dbReference type="SUPFAM" id="SSF81383">
    <property type="entry name" value="F-box domain"/>
    <property type="match status" value="1"/>
</dbReference>
<dbReference type="CDD" id="cd09917">
    <property type="entry name" value="F-box_SF"/>
    <property type="match status" value="1"/>
</dbReference>
<evidence type="ECO:0000259" key="2">
    <source>
        <dbReference type="PROSITE" id="PS50181"/>
    </source>
</evidence>
<keyword evidence="1" id="KW-0833">Ubl conjugation pathway</keyword>
<dbReference type="EMBL" id="CP144750">
    <property type="protein sequence ID" value="WVZ80085.1"/>
    <property type="molecule type" value="Genomic_DNA"/>
</dbReference>
<dbReference type="AlphaFoldDB" id="A0AAQ3TUZ7"/>
<dbReference type="PANTHER" id="PTHR10706:SF144">
    <property type="entry name" value="OS02G0260200 PROTEIN"/>
    <property type="match status" value="1"/>
</dbReference>
<dbReference type="InterPro" id="IPR036047">
    <property type="entry name" value="F-box-like_dom_sf"/>
</dbReference>
<dbReference type="InterPro" id="IPR056592">
    <property type="entry name" value="Beta-prop_At3g26010-like"/>
</dbReference>
<dbReference type="Pfam" id="PF12937">
    <property type="entry name" value="F-box-like"/>
    <property type="match status" value="1"/>
</dbReference>
<proteinExistence type="predicted"/>
<evidence type="ECO:0000313" key="3">
    <source>
        <dbReference type="EMBL" id="WVZ80085.1"/>
    </source>
</evidence>
<feature type="non-terminal residue" evidence="3">
    <location>
        <position position="1"/>
    </location>
</feature>
<dbReference type="SMART" id="SM00256">
    <property type="entry name" value="FBOX"/>
    <property type="match status" value="1"/>
</dbReference>
<dbReference type="PROSITE" id="PS50181">
    <property type="entry name" value="FBOX"/>
    <property type="match status" value="1"/>
</dbReference>
<dbReference type="InterPro" id="IPR001810">
    <property type="entry name" value="F-box_dom"/>
</dbReference>
<dbReference type="Proteomes" id="UP001341281">
    <property type="component" value="Chromosome 06"/>
</dbReference>
<dbReference type="InterPro" id="IPR015915">
    <property type="entry name" value="Kelch-typ_b-propeller"/>
</dbReference>
<feature type="domain" description="F-box" evidence="2">
    <location>
        <begin position="96"/>
        <end position="137"/>
    </location>
</feature>
<name>A0AAQ3TUZ7_PASNO</name>
<dbReference type="SUPFAM" id="SSF50965">
    <property type="entry name" value="Galactose oxidase, central domain"/>
    <property type="match status" value="1"/>
</dbReference>
<dbReference type="FunFam" id="2.120.10.80:FF:000076">
    <property type="entry name" value="F-box/kelch-repeat protein At3g61590 family"/>
    <property type="match status" value="1"/>
</dbReference>
<organism evidence="3 4">
    <name type="scientific">Paspalum notatum var. saurae</name>
    <dbReference type="NCBI Taxonomy" id="547442"/>
    <lineage>
        <taxon>Eukaryota</taxon>
        <taxon>Viridiplantae</taxon>
        <taxon>Streptophyta</taxon>
        <taxon>Embryophyta</taxon>
        <taxon>Tracheophyta</taxon>
        <taxon>Spermatophyta</taxon>
        <taxon>Magnoliopsida</taxon>
        <taxon>Liliopsida</taxon>
        <taxon>Poales</taxon>
        <taxon>Poaceae</taxon>
        <taxon>PACMAD clade</taxon>
        <taxon>Panicoideae</taxon>
        <taxon>Andropogonodae</taxon>
        <taxon>Paspaleae</taxon>
        <taxon>Paspalinae</taxon>
        <taxon>Paspalum</taxon>
    </lineage>
</organism>
<sequence length="456" mass="51556">ARHCFVCVGVGAKREPTVSSLFGQKRICGIGGGWDRPHAQAPFIHLGMIYLLSTMETEWEQHPSPCIGADIIEYTAISDEGDYQETNLAISLDAILPNDLLEKVLSMLPVASVIRSELVCKRWHEAVNVLRCTLNSMVPQRPWYFMFTCSDEVVSGFAYDPSLRKWYSFDFPCIEKSNWSCSSSAGLVCLMDSDNRSRVFVCNPITKDWKRLADAPVGRSADYSAIAICAGRKSCCYTVVVARCNQVTGEYYLWELSIHLYDSETSGWITPFNEVLHRWRGGGECVICEGVLYYLVYSTGILVNEEHQHRVLMYDITSRPSHTSLMNMAIPVPCSLTCARLMNLREKLVMVGGIGKRDRPGTIRGIGIWQLCNKEWNEVSRMPHKFFQGFGELDDVFASSGADDLIYIQSYGSSALLTFDMSEKLWKWSMRSPVTKRFPLQLFTGFCFEPRLDITS</sequence>
<evidence type="ECO:0000256" key="1">
    <source>
        <dbReference type="ARBA" id="ARBA00022786"/>
    </source>
</evidence>
<dbReference type="InterPro" id="IPR045048">
    <property type="entry name" value="FBXO31/39"/>
</dbReference>
<dbReference type="PANTHER" id="PTHR10706">
    <property type="entry name" value="F-BOX FAMILY PROTEIN"/>
    <property type="match status" value="1"/>
</dbReference>
<gene>
    <name evidence="3" type="ORF">U9M48_027591</name>
</gene>
<protein>
    <recommendedName>
        <fullName evidence="2">F-box domain-containing protein</fullName>
    </recommendedName>
</protein>
<evidence type="ECO:0000313" key="4">
    <source>
        <dbReference type="Proteomes" id="UP001341281"/>
    </source>
</evidence>
<dbReference type="Pfam" id="PF24750">
    <property type="entry name" value="b-prop_At3g26010-like"/>
    <property type="match status" value="1"/>
</dbReference>
<keyword evidence="4" id="KW-1185">Reference proteome</keyword>
<dbReference type="FunFam" id="1.20.1280.50:FF:000030">
    <property type="entry name" value="F-box/kelch-repeat protein At3g61590"/>
    <property type="match status" value="1"/>
</dbReference>
<dbReference type="InterPro" id="IPR011043">
    <property type="entry name" value="Gal_Oxase/kelch_b-propeller"/>
</dbReference>
<dbReference type="Gene3D" id="1.20.1280.50">
    <property type="match status" value="1"/>
</dbReference>
<accession>A0AAQ3TUZ7</accession>
<dbReference type="Gene3D" id="2.120.10.80">
    <property type="entry name" value="Kelch-type beta propeller"/>
    <property type="match status" value="1"/>
</dbReference>
<reference evidence="3 4" key="1">
    <citation type="submission" date="2024-02" db="EMBL/GenBank/DDBJ databases">
        <title>High-quality chromosome-scale genome assembly of Pensacola bahiagrass (Paspalum notatum Flugge var. saurae).</title>
        <authorList>
            <person name="Vega J.M."/>
            <person name="Podio M."/>
            <person name="Orjuela J."/>
            <person name="Siena L.A."/>
            <person name="Pessino S.C."/>
            <person name="Combes M.C."/>
            <person name="Mariac C."/>
            <person name="Albertini E."/>
            <person name="Pupilli F."/>
            <person name="Ortiz J.P.A."/>
            <person name="Leblanc O."/>
        </authorList>
    </citation>
    <scope>NUCLEOTIDE SEQUENCE [LARGE SCALE GENOMIC DNA]</scope>
    <source>
        <strain evidence="3">R1</strain>
        <tissue evidence="3">Leaf</tissue>
    </source>
</reference>